<feature type="domain" description="Thioredoxin" evidence="8">
    <location>
        <begin position="76"/>
        <end position="275"/>
    </location>
</feature>
<keyword evidence="5" id="KW-0676">Redox-active center</keyword>
<dbReference type="Pfam" id="PF13462">
    <property type="entry name" value="Thioredoxin_4"/>
    <property type="match status" value="1"/>
</dbReference>
<feature type="compositionally biased region" description="Polar residues" evidence="6">
    <location>
        <begin position="17"/>
        <end position="26"/>
    </location>
</feature>
<dbReference type="PROSITE" id="PS51352">
    <property type="entry name" value="THIOREDOXIN_2"/>
    <property type="match status" value="1"/>
</dbReference>
<dbReference type="Proteomes" id="UP000176532">
    <property type="component" value="Unassembled WGS sequence"/>
</dbReference>
<reference evidence="9 10" key="1">
    <citation type="journal article" date="2016" name="Nat. Commun.">
        <title>Thousands of microbial genomes shed light on interconnected biogeochemical processes in an aquifer system.</title>
        <authorList>
            <person name="Anantharaman K."/>
            <person name="Brown C.T."/>
            <person name="Hug L.A."/>
            <person name="Sharon I."/>
            <person name="Castelle C.J."/>
            <person name="Probst A.J."/>
            <person name="Thomas B.C."/>
            <person name="Singh A."/>
            <person name="Wilkins M.J."/>
            <person name="Karaoz U."/>
            <person name="Brodie E.L."/>
            <person name="Williams K.H."/>
            <person name="Hubbard S.S."/>
            <person name="Banfield J.F."/>
        </authorList>
    </citation>
    <scope>NUCLEOTIDE SEQUENCE [LARGE SCALE GENOMIC DNA]</scope>
</reference>
<evidence type="ECO:0000313" key="10">
    <source>
        <dbReference type="Proteomes" id="UP000176532"/>
    </source>
</evidence>
<comment type="caution">
    <text evidence="9">The sequence shown here is derived from an EMBL/GenBank/DDBJ whole genome shotgun (WGS) entry which is preliminary data.</text>
</comment>
<keyword evidence="2" id="KW-0732">Signal</keyword>
<dbReference type="GO" id="GO:0016491">
    <property type="term" value="F:oxidoreductase activity"/>
    <property type="evidence" value="ECO:0007669"/>
    <property type="project" value="UniProtKB-KW"/>
</dbReference>
<name>A0A1F6M8N2_9BACT</name>
<keyword evidence="7" id="KW-0812">Transmembrane</keyword>
<evidence type="ECO:0000259" key="8">
    <source>
        <dbReference type="PROSITE" id="PS51352"/>
    </source>
</evidence>
<keyword evidence="4" id="KW-1015">Disulfide bond</keyword>
<dbReference type="PANTHER" id="PTHR13887:SF14">
    <property type="entry name" value="DISULFIDE BOND FORMATION PROTEIN D"/>
    <property type="match status" value="1"/>
</dbReference>
<keyword evidence="7" id="KW-1133">Transmembrane helix</keyword>
<feature type="compositionally biased region" description="Low complexity" evidence="6">
    <location>
        <begin position="81"/>
        <end position="93"/>
    </location>
</feature>
<evidence type="ECO:0000313" key="9">
    <source>
        <dbReference type="EMBL" id="OGH67997.1"/>
    </source>
</evidence>
<dbReference type="InterPro" id="IPR013766">
    <property type="entry name" value="Thioredoxin_domain"/>
</dbReference>
<feature type="region of interest" description="Disordered" evidence="6">
    <location>
        <begin position="1"/>
        <end position="26"/>
    </location>
</feature>
<evidence type="ECO:0000256" key="1">
    <source>
        <dbReference type="ARBA" id="ARBA00005791"/>
    </source>
</evidence>
<proteinExistence type="inferred from homology"/>
<evidence type="ECO:0000256" key="6">
    <source>
        <dbReference type="SAM" id="MobiDB-lite"/>
    </source>
</evidence>
<dbReference type="STRING" id="1798682.A3C15_02990"/>
<keyword evidence="3" id="KW-0560">Oxidoreductase</keyword>
<evidence type="ECO:0000256" key="5">
    <source>
        <dbReference type="ARBA" id="ARBA00023284"/>
    </source>
</evidence>
<protein>
    <recommendedName>
        <fullName evidence="8">Thioredoxin domain-containing protein</fullName>
    </recommendedName>
</protein>
<sequence>MTHTPTHLNDPDFDQPTAPSRSAEQSSFLGQLPPKVVFIGGMLGSLMVLFTIGFFILLWILLKGNSFSIAKSAPVPVVNQGAPSAANPQAQAPTGPVPPVTKADHVRGSGDITFIEYSDIECPFCKRFHPTMLQVMNEYKGKVKWVYRHFPLSFHANAQKEAEATDCVAELGGNDAFWSYLDKLFERTTSNGTGFALDALVPLAKEIGLNETKFKNCLDSGKYAQHVTDETNAGAAAGVNGTPGSFLIGKDGQAQLISGALPYEQIKAVIEAELGT</sequence>
<comment type="similarity">
    <text evidence="1">Belongs to the thioredoxin family. DsbA subfamily.</text>
</comment>
<dbReference type="Gene3D" id="3.40.30.10">
    <property type="entry name" value="Glutaredoxin"/>
    <property type="match status" value="1"/>
</dbReference>
<dbReference type="EMBL" id="MFQD01000021">
    <property type="protein sequence ID" value="OGH67997.1"/>
    <property type="molecule type" value="Genomic_DNA"/>
</dbReference>
<keyword evidence="7" id="KW-0472">Membrane</keyword>
<feature type="transmembrane region" description="Helical" evidence="7">
    <location>
        <begin position="36"/>
        <end position="62"/>
    </location>
</feature>
<accession>A0A1F6M8N2</accession>
<dbReference type="AlphaFoldDB" id="A0A1F6M8N2"/>
<gene>
    <name evidence="9" type="ORF">A3C15_02990</name>
</gene>
<evidence type="ECO:0000256" key="7">
    <source>
        <dbReference type="SAM" id="Phobius"/>
    </source>
</evidence>
<feature type="region of interest" description="Disordered" evidence="6">
    <location>
        <begin position="81"/>
        <end position="102"/>
    </location>
</feature>
<dbReference type="SUPFAM" id="SSF52833">
    <property type="entry name" value="Thioredoxin-like"/>
    <property type="match status" value="1"/>
</dbReference>
<evidence type="ECO:0000256" key="3">
    <source>
        <dbReference type="ARBA" id="ARBA00023002"/>
    </source>
</evidence>
<dbReference type="InterPro" id="IPR012336">
    <property type="entry name" value="Thioredoxin-like_fold"/>
</dbReference>
<evidence type="ECO:0000256" key="4">
    <source>
        <dbReference type="ARBA" id="ARBA00023157"/>
    </source>
</evidence>
<dbReference type="PANTHER" id="PTHR13887">
    <property type="entry name" value="GLUTATHIONE S-TRANSFERASE KAPPA"/>
    <property type="match status" value="1"/>
</dbReference>
<organism evidence="9 10">
    <name type="scientific">Candidatus Magasanikbacteria bacterium RIFCSPHIGHO2_02_FULL_50_9b</name>
    <dbReference type="NCBI Taxonomy" id="1798682"/>
    <lineage>
        <taxon>Bacteria</taxon>
        <taxon>Candidatus Magasanikiibacteriota</taxon>
    </lineage>
</organism>
<evidence type="ECO:0000256" key="2">
    <source>
        <dbReference type="ARBA" id="ARBA00022729"/>
    </source>
</evidence>
<dbReference type="InterPro" id="IPR036249">
    <property type="entry name" value="Thioredoxin-like_sf"/>
</dbReference>